<dbReference type="Proteomes" id="UP000460949">
    <property type="component" value="Unassembled WGS sequence"/>
</dbReference>
<proteinExistence type="predicted"/>
<evidence type="ECO:0000313" key="2">
    <source>
        <dbReference type="EMBL" id="MYL19550.1"/>
    </source>
</evidence>
<dbReference type="InterPro" id="IPR003673">
    <property type="entry name" value="CoA-Trfase_fam_III"/>
</dbReference>
<name>A0A845DPX1_9BACI</name>
<dbReference type="GO" id="GO:0008410">
    <property type="term" value="F:CoA-transferase activity"/>
    <property type="evidence" value="ECO:0007669"/>
    <property type="project" value="TreeGrafter"/>
</dbReference>
<keyword evidence="1 2" id="KW-0808">Transferase</keyword>
<reference evidence="2 3" key="1">
    <citation type="submission" date="2019-11" db="EMBL/GenBank/DDBJ databases">
        <title>Genome sequences of 17 halophilic strains isolated from different environments.</title>
        <authorList>
            <person name="Furrow R.E."/>
        </authorList>
    </citation>
    <scope>NUCLEOTIDE SEQUENCE [LARGE SCALE GENOMIC DNA]</scope>
    <source>
        <strain evidence="2 3">22511_23_Filter</strain>
    </source>
</reference>
<organism evidence="2 3">
    <name type="scientific">Halobacillus litoralis</name>
    <dbReference type="NCBI Taxonomy" id="45668"/>
    <lineage>
        <taxon>Bacteria</taxon>
        <taxon>Bacillati</taxon>
        <taxon>Bacillota</taxon>
        <taxon>Bacilli</taxon>
        <taxon>Bacillales</taxon>
        <taxon>Bacillaceae</taxon>
        <taxon>Halobacillus</taxon>
    </lineage>
</organism>
<dbReference type="InterPro" id="IPR044855">
    <property type="entry name" value="CoA-Trfase_III_dom3_sf"/>
</dbReference>
<dbReference type="PANTHER" id="PTHR48207">
    <property type="entry name" value="SUCCINATE--HYDROXYMETHYLGLUTARATE COA-TRANSFERASE"/>
    <property type="match status" value="1"/>
</dbReference>
<dbReference type="PANTHER" id="PTHR48207:SF3">
    <property type="entry name" value="SUCCINATE--HYDROXYMETHYLGLUTARATE COA-TRANSFERASE"/>
    <property type="match status" value="1"/>
</dbReference>
<sequence>METALKGRRILDLTRVLAGPYCSMILGDLGAEVIKIEAPGGSDETRFWGPPFKNGVSSYFLCANRNKKSLTVNLKKPEGREIIEKLVRTSDVVIHNFKTGTMEKLGLGYDRLKEIHPGLVYCSITGFGETGPYRDRPGYDFIIQAMSGLMSITGDEHSGPQKFGVAITDILTGLYACIGIQAALLEREASGTGQKIDLSLFDSAVSALVNIGSNYLMTGELPSRLGSRHANIVPYQSFSTKDGEIVIAVGNDRQFMKLVSMLGQPSLGLDPKFRTNAARVENRKELSAILQNLFLQEKKSFWENACQKQEIPFGPIQTMEDVRKDQQLKDREMFIRMQHPKAGDTAIIGSPLKLSKTPVSYRSSPPEPGADSVSILSEIGYDEDEIQQLKQGEII</sequence>
<dbReference type="Pfam" id="PF02515">
    <property type="entry name" value="CoA_transf_3"/>
    <property type="match status" value="1"/>
</dbReference>
<protein>
    <submittedName>
        <fullName evidence="2">CoA transferase</fullName>
    </submittedName>
</protein>
<dbReference type="InterPro" id="IPR050483">
    <property type="entry name" value="CoA-transferase_III_domain"/>
</dbReference>
<dbReference type="Gene3D" id="3.40.50.10540">
    <property type="entry name" value="Crotonobetainyl-coa:carnitine coa-transferase, domain 1"/>
    <property type="match status" value="1"/>
</dbReference>
<evidence type="ECO:0000256" key="1">
    <source>
        <dbReference type="ARBA" id="ARBA00022679"/>
    </source>
</evidence>
<dbReference type="RefSeq" id="WP_160835928.1">
    <property type="nucleotide sequence ID" value="NZ_WMET01000001.1"/>
</dbReference>
<evidence type="ECO:0000313" key="3">
    <source>
        <dbReference type="Proteomes" id="UP000460949"/>
    </source>
</evidence>
<dbReference type="InterPro" id="IPR023606">
    <property type="entry name" value="CoA-Trfase_III_dom_1_sf"/>
</dbReference>
<accession>A0A845DPX1</accession>
<dbReference type="EMBL" id="WMET01000001">
    <property type="protein sequence ID" value="MYL19550.1"/>
    <property type="molecule type" value="Genomic_DNA"/>
</dbReference>
<dbReference type="Gene3D" id="3.30.1540.10">
    <property type="entry name" value="formyl-coa transferase, domain 3"/>
    <property type="match status" value="1"/>
</dbReference>
<gene>
    <name evidence="2" type="ORF">GLW04_06570</name>
</gene>
<dbReference type="SUPFAM" id="SSF89796">
    <property type="entry name" value="CoA-transferase family III (CaiB/BaiF)"/>
    <property type="match status" value="1"/>
</dbReference>
<dbReference type="AlphaFoldDB" id="A0A845DPX1"/>
<comment type="caution">
    <text evidence="2">The sequence shown here is derived from an EMBL/GenBank/DDBJ whole genome shotgun (WGS) entry which is preliminary data.</text>
</comment>